<keyword evidence="6" id="KW-0808">Transferase</keyword>
<keyword evidence="4" id="KW-0723">Serine/threonine-protein kinase</keyword>
<evidence type="ECO:0000256" key="4">
    <source>
        <dbReference type="RuleBase" id="RU000304"/>
    </source>
</evidence>
<dbReference type="AlphaFoldDB" id="A0A433D1C4"/>
<protein>
    <submittedName>
        <fullName evidence="6">Kinase-like domain-containing protein</fullName>
    </submittedName>
</protein>
<comment type="similarity">
    <text evidence="4">Belongs to the protein kinase superfamily.</text>
</comment>
<dbReference type="InterPro" id="IPR011009">
    <property type="entry name" value="Kinase-like_dom_sf"/>
</dbReference>
<sequence length="178" mass="19698">MVDASDANDIVISNLMTRISPQLNIPRFSRDQIQIIGSIGRGGHSIVHLGTANNKTVAVKRFKPLRGGLAAEKVDAIVQNELRLLARLRQSSYVVQVIGYYYEDLLVSIVMDYAENGDLAEYLRSKRLSGNWSIKARICADIAKGLSEIHRKNIVHGDLKACNVLLDKSLIPKAPSFI</sequence>
<evidence type="ECO:0000256" key="1">
    <source>
        <dbReference type="ARBA" id="ARBA00022741"/>
    </source>
</evidence>
<organism evidence="6 7">
    <name type="scientific">Jimgerdemannia flammicorona</name>
    <dbReference type="NCBI Taxonomy" id="994334"/>
    <lineage>
        <taxon>Eukaryota</taxon>
        <taxon>Fungi</taxon>
        <taxon>Fungi incertae sedis</taxon>
        <taxon>Mucoromycota</taxon>
        <taxon>Mucoromycotina</taxon>
        <taxon>Endogonomycetes</taxon>
        <taxon>Endogonales</taxon>
        <taxon>Endogonaceae</taxon>
        <taxon>Jimgerdemannia</taxon>
    </lineage>
</organism>
<dbReference type="Pfam" id="PF00069">
    <property type="entry name" value="Pkinase"/>
    <property type="match status" value="1"/>
</dbReference>
<dbReference type="InterPro" id="IPR017441">
    <property type="entry name" value="Protein_kinase_ATP_BS"/>
</dbReference>
<dbReference type="Proteomes" id="UP000268093">
    <property type="component" value="Unassembled WGS sequence"/>
</dbReference>
<feature type="binding site" evidence="3">
    <location>
        <position position="60"/>
    </location>
    <ligand>
        <name>ATP</name>
        <dbReference type="ChEBI" id="CHEBI:30616"/>
    </ligand>
</feature>
<reference evidence="6 7" key="1">
    <citation type="journal article" date="2018" name="New Phytol.">
        <title>Phylogenomics of Endogonaceae and evolution of mycorrhizas within Mucoromycota.</title>
        <authorList>
            <person name="Chang Y."/>
            <person name="Desiro A."/>
            <person name="Na H."/>
            <person name="Sandor L."/>
            <person name="Lipzen A."/>
            <person name="Clum A."/>
            <person name="Barry K."/>
            <person name="Grigoriev I.V."/>
            <person name="Martin F.M."/>
            <person name="Stajich J.E."/>
            <person name="Smith M.E."/>
            <person name="Bonito G."/>
            <person name="Spatafora J.W."/>
        </authorList>
    </citation>
    <scope>NUCLEOTIDE SEQUENCE [LARGE SCALE GENOMIC DNA]</scope>
    <source>
        <strain evidence="6 7">GMNB39</strain>
    </source>
</reference>
<name>A0A433D1C4_9FUNG</name>
<dbReference type="PROSITE" id="PS50011">
    <property type="entry name" value="PROTEIN_KINASE_DOM"/>
    <property type="match status" value="1"/>
</dbReference>
<dbReference type="PROSITE" id="PS00107">
    <property type="entry name" value="PROTEIN_KINASE_ATP"/>
    <property type="match status" value="1"/>
</dbReference>
<dbReference type="PANTHER" id="PTHR44329">
    <property type="entry name" value="SERINE/THREONINE-PROTEIN KINASE TNNI3K-RELATED"/>
    <property type="match status" value="1"/>
</dbReference>
<dbReference type="SMART" id="SM00220">
    <property type="entry name" value="S_TKc"/>
    <property type="match status" value="1"/>
</dbReference>
<dbReference type="InterPro" id="IPR008271">
    <property type="entry name" value="Ser/Thr_kinase_AS"/>
</dbReference>
<evidence type="ECO:0000256" key="3">
    <source>
        <dbReference type="PROSITE-ProRule" id="PRU10141"/>
    </source>
</evidence>
<proteinExistence type="inferred from homology"/>
<keyword evidence="7" id="KW-1185">Reference proteome</keyword>
<dbReference type="InterPro" id="IPR000719">
    <property type="entry name" value="Prot_kinase_dom"/>
</dbReference>
<evidence type="ECO:0000259" key="5">
    <source>
        <dbReference type="PROSITE" id="PS50011"/>
    </source>
</evidence>
<dbReference type="Gene3D" id="1.10.510.10">
    <property type="entry name" value="Transferase(Phosphotransferase) domain 1"/>
    <property type="match status" value="1"/>
</dbReference>
<feature type="domain" description="Protein kinase" evidence="5">
    <location>
        <begin position="33"/>
        <end position="178"/>
    </location>
</feature>
<keyword evidence="1 3" id="KW-0547">Nucleotide-binding</keyword>
<evidence type="ECO:0000313" key="6">
    <source>
        <dbReference type="EMBL" id="RUP44637.1"/>
    </source>
</evidence>
<dbReference type="GO" id="GO:0004674">
    <property type="term" value="F:protein serine/threonine kinase activity"/>
    <property type="evidence" value="ECO:0007669"/>
    <property type="project" value="UniProtKB-KW"/>
</dbReference>
<gene>
    <name evidence="6" type="ORF">BC936DRAFT_149193</name>
</gene>
<dbReference type="PROSITE" id="PS00108">
    <property type="entry name" value="PROTEIN_KINASE_ST"/>
    <property type="match status" value="1"/>
</dbReference>
<keyword evidence="2 3" id="KW-0067">ATP-binding</keyword>
<dbReference type="GO" id="GO:0005524">
    <property type="term" value="F:ATP binding"/>
    <property type="evidence" value="ECO:0007669"/>
    <property type="project" value="UniProtKB-UniRule"/>
</dbReference>
<keyword evidence="6" id="KW-0418">Kinase</keyword>
<dbReference type="OrthoDB" id="10261027at2759"/>
<evidence type="ECO:0000313" key="7">
    <source>
        <dbReference type="Proteomes" id="UP000268093"/>
    </source>
</evidence>
<dbReference type="EMBL" id="RBNI01008574">
    <property type="protein sequence ID" value="RUP44637.1"/>
    <property type="molecule type" value="Genomic_DNA"/>
</dbReference>
<dbReference type="InterPro" id="IPR051681">
    <property type="entry name" value="Ser/Thr_Kinases-Pseudokinases"/>
</dbReference>
<evidence type="ECO:0000256" key="2">
    <source>
        <dbReference type="ARBA" id="ARBA00022840"/>
    </source>
</evidence>
<accession>A0A433D1C4</accession>
<comment type="caution">
    <text evidence="6">The sequence shown here is derived from an EMBL/GenBank/DDBJ whole genome shotgun (WGS) entry which is preliminary data.</text>
</comment>
<dbReference type="SUPFAM" id="SSF56112">
    <property type="entry name" value="Protein kinase-like (PK-like)"/>
    <property type="match status" value="1"/>
</dbReference>